<organism evidence="1 2">
    <name type="scientific">Midichloria mitochondrii (strain IricVA)</name>
    <dbReference type="NCBI Taxonomy" id="696127"/>
    <lineage>
        <taxon>Bacteria</taxon>
        <taxon>Pseudomonadati</taxon>
        <taxon>Pseudomonadota</taxon>
        <taxon>Alphaproteobacteria</taxon>
        <taxon>Rickettsiales</taxon>
        <taxon>Candidatus Midichloriaceae</taxon>
        <taxon>Candidatus Midichloria</taxon>
    </lineage>
</organism>
<dbReference type="InterPro" id="IPR029149">
    <property type="entry name" value="Creatin/AminoP/Spt16_N"/>
</dbReference>
<evidence type="ECO:0000313" key="2">
    <source>
        <dbReference type="Proteomes" id="UP000006639"/>
    </source>
</evidence>
<dbReference type="Proteomes" id="UP000006639">
    <property type="component" value="Chromosome"/>
</dbReference>
<dbReference type="Gene3D" id="3.40.350.10">
    <property type="entry name" value="Creatinase/prolidase N-terminal domain"/>
    <property type="match status" value="1"/>
</dbReference>
<dbReference type="HOGENOM" id="CLU_3202100_0_0_5"/>
<gene>
    <name evidence="1" type="ordered locus">midi_00980</name>
</gene>
<protein>
    <submittedName>
        <fullName evidence="1">Uncharacterized protein</fullName>
    </submittedName>
</protein>
<reference evidence="1 2" key="1">
    <citation type="journal article" date="2011" name="Mol. Biol. Evol.">
        <title>Phylogenomic evidence for the presence of a flagellum and cbb3 oxidase in the free-living mitochondrial ancestor.</title>
        <authorList>
            <person name="Sassera D."/>
            <person name="Lo N."/>
            <person name="Epis S."/>
            <person name="D'Auria G."/>
            <person name="Montagna M."/>
            <person name="Comandatore F."/>
            <person name="Horner D."/>
            <person name="Pereto J."/>
            <person name="Luciano A.M."/>
            <person name="Franciosi F."/>
            <person name="Ferri E."/>
            <person name="Crotti E."/>
            <person name="Bazzocchi C."/>
            <person name="Daffonchio D."/>
            <person name="Sacchi L."/>
            <person name="Moya A."/>
            <person name="Latorre A."/>
            <person name="Bandi C."/>
        </authorList>
    </citation>
    <scope>NUCLEOTIDE SEQUENCE [LARGE SCALE GENOMIC DNA]</scope>
    <source>
        <strain evidence="1 2">IricVA</strain>
    </source>
</reference>
<accession>F7XTQ1</accession>
<name>F7XTQ1_MIDMI</name>
<dbReference type="AlphaFoldDB" id="F7XTQ1"/>
<proteinExistence type="predicted"/>
<dbReference type="EMBL" id="CP002130">
    <property type="protein sequence ID" value="AEI89260.1"/>
    <property type="molecule type" value="Genomic_DNA"/>
</dbReference>
<sequence length="45" mass="5354">MNSFNRITKLRDLLKQYNIDGYLVPSYDEFRSEYPPPNLCKGWNG</sequence>
<dbReference type="KEGG" id="mmn:midi_00980"/>
<keyword evidence="2" id="KW-1185">Reference proteome</keyword>
<evidence type="ECO:0000313" key="1">
    <source>
        <dbReference type="EMBL" id="AEI89260.1"/>
    </source>
</evidence>